<evidence type="ECO:0000313" key="3">
    <source>
        <dbReference type="Proteomes" id="UP000738376"/>
    </source>
</evidence>
<keyword evidence="3" id="KW-1185">Reference proteome</keyword>
<dbReference type="Proteomes" id="UP000738376">
    <property type="component" value="Unassembled WGS sequence"/>
</dbReference>
<comment type="caution">
    <text evidence="2">The sequence shown here is derived from an EMBL/GenBank/DDBJ whole genome shotgun (WGS) entry which is preliminary data.</text>
</comment>
<proteinExistence type="predicted"/>
<evidence type="ECO:0000313" key="2">
    <source>
        <dbReference type="EMBL" id="NMF56729.1"/>
    </source>
</evidence>
<protein>
    <submittedName>
        <fullName evidence="2">Uncharacterized protein</fullName>
    </submittedName>
</protein>
<dbReference type="EMBL" id="JAAVJL010000001">
    <property type="protein sequence ID" value="NMF56729.1"/>
    <property type="molecule type" value="Genomic_DNA"/>
</dbReference>
<gene>
    <name evidence="2" type="ORF">HC246_01470</name>
</gene>
<dbReference type="RefSeq" id="WP_169361841.1">
    <property type="nucleotide sequence ID" value="NZ_JAAVJL010000001.1"/>
</dbReference>
<feature type="compositionally biased region" description="Low complexity" evidence="1">
    <location>
        <begin position="65"/>
        <end position="75"/>
    </location>
</feature>
<organism evidence="2 3">
    <name type="scientific">Pseudanabaena yagii GIHE-NHR1</name>
    <dbReference type="NCBI Taxonomy" id="2722753"/>
    <lineage>
        <taxon>Bacteria</taxon>
        <taxon>Bacillati</taxon>
        <taxon>Cyanobacteriota</taxon>
        <taxon>Cyanophyceae</taxon>
        <taxon>Pseudanabaenales</taxon>
        <taxon>Pseudanabaenaceae</taxon>
        <taxon>Pseudanabaena</taxon>
        <taxon>Pseudanabaena yagii</taxon>
    </lineage>
</organism>
<sequence length="250" mass="27962">MATTRPEKPEKRLRKRKKTPKKFRFSYSLLLLLAMVVVGSVAGIVAYRFGKQALEGVNPSPAGIKLPKVSPSPSAKPKDAPKSSTSSQDSKTSFLLDEADILAEIKARSQQELGGLTRPAYVAKANISDRKRIYTRVDRAYNSIREPLAISANADERIAERIALLRQTVYSRSRTYENDFELNRPISNKASTMPVLSTSVDIAPIRSRWEDRDTALVNSQRVSDVEILTKPTSSFFIPEQQPSRTEINRP</sequence>
<name>A0ABX1LPN0_9CYAN</name>
<feature type="region of interest" description="Disordered" evidence="1">
    <location>
        <begin position="61"/>
        <end position="91"/>
    </location>
</feature>
<evidence type="ECO:0000256" key="1">
    <source>
        <dbReference type="SAM" id="MobiDB-lite"/>
    </source>
</evidence>
<feature type="compositionally biased region" description="Low complexity" evidence="1">
    <location>
        <begin position="82"/>
        <end position="91"/>
    </location>
</feature>
<accession>A0ABX1LPN0</accession>
<reference evidence="2 3" key="1">
    <citation type="submission" date="2020-03" db="EMBL/GenBank/DDBJ databases">
        <title>Draft Genome Sequence of 2-Methylisoborneol Producing Pseudanabaena yagii Strain GIHE-NHR1 Isolated from North Han River in South Korea.</title>
        <authorList>
            <person name="Jeong J."/>
        </authorList>
    </citation>
    <scope>NUCLEOTIDE SEQUENCE [LARGE SCALE GENOMIC DNA]</scope>
    <source>
        <strain evidence="2 3">GIHE-NHR1</strain>
    </source>
</reference>